<dbReference type="PANTHER" id="PTHR24418">
    <property type="entry name" value="TYROSINE-PROTEIN KINASE"/>
    <property type="match status" value="1"/>
</dbReference>
<keyword evidence="1" id="KW-0547">Nucleotide-binding</keyword>
<organism evidence="6 7">
    <name type="scientific">Effrenium voratum</name>
    <dbReference type="NCBI Taxonomy" id="2562239"/>
    <lineage>
        <taxon>Eukaryota</taxon>
        <taxon>Sar</taxon>
        <taxon>Alveolata</taxon>
        <taxon>Dinophyceae</taxon>
        <taxon>Suessiales</taxon>
        <taxon>Symbiodiniaceae</taxon>
        <taxon>Effrenium</taxon>
    </lineage>
</organism>
<dbReference type="InterPro" id="IPR001245">
    <property type="entry name" value="Ser-Thr/Tyr_kinase_cat_dom"/>
</dbReference>
<feature type="compositionally biased region" description="Acidic residues" evidence="3">
    <location>
        <begin position="485"/>
        <end position="495"/>
    </location>
</feature>
<dbReference type="InterPro" id="IPR000719">
    <property type="entry name" value="Prot_kinase_dom"/>
</dbReference>
<dbReference type="Proteomes" id="UP001178507">
    <property type="component" value="Unassembled WGS sequence"/>
</dbReference>
<dbReference type="InterPro" id="IPR008266">
    <property type="entry name" value="Tyr_kinase_AS"/>
</dbReference>
<evidence type="ECO:0000313" key="7">
    <source>
        <dbReference type="Proteomes" id="UP001178507"/>
    </source>
</evidence>
<evidence type="ECO:0000259" key="4">
    <source>
        <dbReference type="PROSITE" id="PS50006"/>
    </source>
</evidence>
<reference evidence="6" key="1">
    <citation type="submission" date="2023-08" db="EMBL/GenBank/DDBJ databases">
        <authorList>
            <person name="Chen Y."/>
            <person name="Shah S."/>
            <person name="Dougan E. K."/>
            <person name="Thang M."/>
            <person name="Chan C."/>
        </authorList>
    </citation>
    <scope>NUCLEOTIDE SEQUENCE</scope>
</reference>
<dbReference type="Gene3D" id="3.30.200.20">
    <property type="entry name" value="Phosphorylase Kinase, domain 1"/>
    <property type="match status" value="1"/>
</dbReference>
<evidence type="ECO:0000256" key="2">
    <source>
        <dbReference type="ARBA" id="ARBA00022840"/>
    </source>
</evidence>
<dbReference type="SUPFAM" id="SSF56112">
    <property type="entry name" value="Protein kinase-like (PK-like)"/>
    <property type="match status" value="1"/>
</dbReference>
<feature type="compositionally biased region" description="Gly residues" evidence="3">
    <location>
        <begin position="575"/>
        <end position="584"/>
    </location>
</feature>
<feature type="compositionally biased region" description="Basic and acidic residues" evidence="3">
    <location>
        <begin position="506"/>
        <end position="515"/>
    </location>
</feature>
<dbReference type="GO" id="GO:0005524">
    <property type="term" value="F:ATP binding"/>
    <property type="evidence" value="ECO:0007669"/>
    <property type="project" value="UniProtKB-KW"/>
</dbReference>
<dbReference type="InterPro" id="IPR000253">
    <property type="entry name" value="FHA_dom"/>
</dbReference>
<proteinExistence type="predicted"/>
<keyword evidence="7" id="KW-1185">Reference proteome</keyword>
<sequence length="684" mass="77794">MNDDGKAVAKVVAITRGVEQWQFVLGPNGAVVLGRAADCDVVLPSRGVSGRHCVLRHQKKEDGTWELFIEDVSTNGTGVSAGSEWLPVRKESKALLRVSQIVLPFNCKAQEEAVVLTVYPHGSGLPDAYDSKRKTGRWMYRGKLGEGGLGVVYRAADASGKLKGDVAIKVCKLAKDVKPTAKLRSAFILHREAQWSIQRLHNSSYKKYSPQKASLFARYLEDHTGRWSRDLDFDLERGTFEAPDFRWDKFRPSEPMPQNPYVAMEYVPGRTLHSALGWSRDQPLKDEAHLSQEEKESIVSQAAEALLYLVDNGLIHRDFRTTNLMVSERRSTIRVRVIDLGHTILAENHQCRNKSAVVRCNWKEEEKKRFDWAPPEVKARENFVNFAYPAHSFDVFSFGVLTVQLQTSGMQAARLAVQRLMGVEKGEKLDGKLGFSKDVLALMLGEPGKRPHAESLIDVLKRKEDDVEEGEDAKERKQQGGVVDAEIEEVIEGEMADSPHSAKATADSDRVDKSASAKGVQMSSASAKGVQISAKAPEKSNEVKGKRPQESRVLILRSASAWTRRMRSRMERWRGGIGRKGGLTRGKRNARRRRSKGKRPRQKRQQRQRKQRQRKMPRQGRPKHERLPKQERRPKRGRPRQERRPKRGRPRQKRRPKREKRPKQKKRPRQEKRGGQGKRRGQSK</sequence>
<gene>
    <name evidence="6" type="ORF">EVOR1521_LOCUS9879</name>
</gene>
<dbReference type="CDD" id="cd00060">
    <property type="entry name" value="FHA"/>
    <property type="match status" value="1"/>
</dbReference>
<dbReference type="Gene3D" id="1.10.510.10">
    <property type="entry name" value="Transferase(Phosphotransferase) domain 1"/>
    <property type="match status" value="1"/>
</dbReference>
<dbReference type="EMBL" id="CAUJNA010000913">
    <property type="protein sequence ID" value="CAJ1382518.1"/>
    <property type="molecule type" value="Genomic_DNA"/>
</dbReference>
<feature type="region of interest" description="Disordered" evidence="3">
    <location>
        <begin position="463"/>
        <end position="684"/>
    </location>
</feature>
<dbReference type="SUPFAM" id="SSF49879">
    <property type="entry name" value="SMAD/FHA domain"/>
    <property type="match status" value="1"/>
</dbReference>
<dbReference type="PROSITE" id="PS00109">
    <property type="entry name" value="PROTEIN_KINASE_TYR"/>
    <property type="match status" value="1"/>
</dbReference>
<keyword evidence="2" id="KW-0067">ATP-binding</keyword>
<dbReference type="AlphaFoldDB" id="A0AA36MXN8"/>
<feature type="compositionally biased region" description="Basic and acidic residues" evidence="3">
    <location>
        <begin position="536"/>
        <end position="550"/>
    </location>
</feature>
<feature type="domain" description="FHA" evidence="4">
    <location>
        <begin position="31"/>
        <end position="80"/>
    </location>
</feature>
<feature type="compositionally biased region" description="Basic residues" evidence="3">
    <location>
        <begin position="585"/>
        <end position="624"/>
    </location>
</feature>
<dbReference type="Pfam" id="PF07714">
    <property type="entry name" value="PK_Tyr_Ser-Thr"/>
    <property type="match status" value="1"/>
</dbReference>
<dbReference type="Pfam" id="PF00498">
    <property type="entry name" value="FHA"/>
    <property type="match status" value="1"/>
</dbReference>
<feature type="compositionally biased region" description="Basic residues" evidence="3">
    <location>
        <begin position="632"/>
        <end position="684"/>
    </location>
</feature>
<dbReference type="PROSITE" id="PS50006">
    <property type="entry name" value="FHA_DOMAIN"/>
    <property type="match status" value="1"/>
</dbReference>
<dbReference type="InterPro" id="IPR008984">
    <property type="entry name" value="SMAD_FHA_dom_sf"/>
</dbReference>
<accession>A0AA36MXN8</accession>
<dbReference type="SMART" id="SM00240">
    <property type="entry name" value="FHA"/>
    <property type="match status" value="1"/>
</dbReference>
<evidence type="ECO:0000256" key="1">
    <source>
        <dbReference type="ARBA" id="ARBA00022741"/>
    </source>
</evidence>
<dbReference type="PROSITE" id="PS50011">
    <property type="entry name" value="PROTEIN_KINASE_DOM"/>
    <property type="match status" value="1"/>
</dbReference>
<feature type="domain" description="Protein kinase" evidence="5">
    <location>
        <begin position="138"/>
        <end position="467"/>
    </location>
</feature>
<dbReference type="InterPro" id="IPR050198">
    <property type="entry name" value="Non-receptor_tyrosine_kinases"/>
</dbReference>
<dbReference type="Gene3D" id="2.60.200.20">
    <property type="match status" value="1"/>
</dbReference>
<dbReference type="GO" id="GO:0004672">
    <property type="term" value="F:protein kinase activity"/>
    <property type="evidence" value="ECO:0007669"/>
    <property type="project" value="InterPro"/>
</dbReference>
<evidence type="ECO:0000313" key="6">
    <source>
        <dbReference type="EMBL" id="CAJ1382518.1"/>
    </source>
</evidence>
<dbReference type="InterPro" id="IPR011009">
    <property type="entry name" value="Kinase-like_dom_sf"/>
</dbReference>
<name>A0AA36MXN8_9DINO</name>
<evidence type="ECO:0000256" key="3">
    <source>
        <dbReference type="SAM" id="MobiDB-lite"/>
    </source>
</evidence>
<comment type="caution">
    <text evidence="6">The sequence shown here is derived from an EMBL/GenBank/DDBJ whole genome shotgun (WGS) entry which is preliminary data.</text>
</comment>
<protein>
    <submittedName>
        <fullName evidence="6">Uncharacterized protein</fullName>
    </submittedName>
</protein>
<evidence type="ECO:0000259" key="5">
    <source>
        <dbReference type="PROSITE" id="PS50011"/>
    </source>
</evidence>